<evidence type="ECO:0000313" key="8">
    <source>
        <dbReference type="EMBL" id="MRH43781.1"/>
    </source>
</evidence>
<sequence>MRYGFSQRVRYMKSSAVRDILKVVNQGNVISFAGGLPDESLFPVEAIRQAFDKAITSGNKVLQYGETEGVRELRERLSVRMAQKGLYRKSEDILVTSGSQQAIDLFAKIMFNPGDIILTENPTYLAALQVFDSYETTIVPVDSDEDGMIEEDLEDKINRLKPKCIYVVPTYSNPGGKVWSLERRKKLLELAQKYHVVIFEDDPYGDIQFDNQVSPPSIASMDNNQFVMYTSTFSKTVVPAMRIGWIVGPHQIIRLMAQAKQATDLHTNSISQHALIHLLDDFDLDGHIQIIRKTYLGRMEVMRDILDSVKSDQLSYQIPKGGMFFWVNMPSYVNTTDLLATAVKEGVAYVPGAPFYVSNPQENTMRLNFTNAPPDQIKIGMERLVTVINEKQFESIG</sequence>
<protein>
    <submittedName>
        <fullName evidence="8">Aminotransferase class I/II-fold pyridoxal phosphate-dependent enzyme</fullName>
    </submittedName>
</protein>
<dbReference type="Gene3D" id="3.40.640.10">
    <property type="entry name" value="Type I PLP-dependent aspartate aminotransferase-like (Major domain)"/>
    <property type="match status" value="1"/>
</dbReference>
<dbReference type="InterPro" id="IPR015422">
    <property type="entry name" value="PyrdxlP-dep_Trfase_small"/>
</dbReference>
<name>A0A6A8DJ53_9BACI</name>
<dbReference type="EMBL" id="WJNG01000011">
    <property type="protein sequence ID" value="MRH43781.1"/>
    <property type="molecule type" value="Genomic_DNA"/>
</dbReference>
<dbReference type="InterPro" id="IPR050859">
    <property type="entry name" value="Class-I_PLP-dep_aminotransf"/>
</dbReference>
<proteinExistence type="inferred from homology"/>
<keyword evidence="6" id="KW-0663">Pyridoxal phosphate</keyword>
<evidence type="ECO:0000256" key="4">
    <source>
        <dbReference type="ARBA" id="ARBA00022576"/>
    </source>
</evidence>
<dbReference type="Gene3D" id="3.90.1150.10">
    <property type="entry name" value="Aspartate Aminotransferase, domain 1"/>
    <property type="match status" value="1"/>
</dbReference>
<dbReference type="AlphaFoldDB" id="A0A6A8DJ53"/>
<dbReference type="OrthoDB" id="9802328at2"/>
<evidence type="ECO:0000256" key="6">
    <source>
        <dbReference type="ARBA" id="ARBA00022898"/>
    </source>
</evidence>
<feature type="domain" description="Aminotransferase class I/classII large" evidence="7">
    <location>
        <begin position="38"/>
        <end position="384"/>
    </location>
</feature>
<dbReference type="InterPro" id="IPR004839">
    <property type="entry name" value="Aminotransferase_I/II_large"/>
</dbReference>
<comment type="cofactor">
    <cofactor evidence="1">
        <name>pyridoxal 5'-phosphate</name>
        <dbReference type="ChEBI" id="CHEBI:597326"/>
    </cofactor>
</comment>
<reference evidence="8" key="1">
    <citation type="submission" date="2019-11" db="EMBL/GenBank/DDBJ databases">
        <authorList>
            <person name="Li J."/>
        </authorList>
    </citation>
    <scope>NUCLEOTIDE SEQUENCE</scope>
    <source>
        <strain evidence="8">B6B</strain>
    </source>
</reference>
<dbReference type="GO" id="GO:0008483">
    <property type="term" value="F:transaminase activity"/>
    <property type="evidence" value="ECO:0007669"/>
    <property type="project" value="UniProtKB-KW"/>
</dbReference>
<keyword evidence="5 8" id="KW-0808">Transferase</keyword>
<evidence type="ECO:0000256" key="3">
    <source>
        <dbReference type="ARBA" id="ARBA00011738"/>
    </source>
</evidence>
<dbReference type="RefSeq" id="WP_153737393.1">
    <property type="nucleotide sequence ID" value="NZ_WJNG01000011.1"/>
</dbReference>
<dbReference type="InterPro" id="IPR015421">
    <property type="entry name" value="PyrdxlP-dep_Trfase_major"/>
</dbReference>
<dbReference type="Pfam" id="PF00155">
    <property type="entry name" value="Aminotran_1_2"/>
    <property type="match status" value="1"/>
</dbReference>
<dbReference type="PANTHER" id="PTHR42790">
    <property type="entry name" value="AMINOTRANSFERASE"/>
    <property type="match status" value="1"/>
</dbReference>
<gene>
    <name evidence="8" type="ORF">GH741_13975</name>
</gene>
<evidence type="ECO:0000313" key="9">
    <source>
        <dbReference type="Proteomes" id="UP000799092"/>
    </source>
</evidence>
<comment type="similarity">
    <text evidence="2">Belongs to the class-I pyridoxal-phosphate-dependent aminotransferase family.</text>
</comment>
<accession>A0A6A8DJ53</accession>
<dbReference type="GO" id="GO:1901605">
    <property type="term" value="P:alpha-amino acid metabolic process"/>
    <property type="evidence" value="ECO:0007669"/>
    <property type="project" value="TreeGrafter"/>
</dbReference>
<evidence type="ECO:0000256" key="1">
    <source>
        <dbReference type="ARBA" id="ARBA00001933"/>
    </source>
</evidence>
<evidence type="ECO:0000259" key="7">
    <source>
        <dbReference type="Pfam" id="PF00155"/>
    </source>
</evidence>
<comment type="subunit">
    <text evidence="3">Homodimer.</text>
</comment>
<evidence type="ECO:0000256" key="5">
    <source>
        <dbReference type="ARBA" id="ARBA00022679"/>
    </source>
</evidence>
<organism evidence="8 9">
    <name type="scientific">Aquibacillus halophilus</name>
    <dbReference type="NCBI Taxonomy" id="930132"/>
    <lineage>
        <taxon>Bacteria</taxon>
        <taxon>Bacillati</taxon>
        <taxon>Bacillota</taxon>
        <taxon>Bacilli</taxon>
        <taxon>Bacillales</taxon>
        <taxon>Bacillaceae</taxon>
        <taxon>Aquibacillus</taxon>
    </lineage>
</organism>
<dbReference type="GO" id="GO:0030170">
    <property type="term" value="F:pyridoxal phosphate binding"/>
    <property type="evidence" value="ECO:0007669"/>
    <property type="project" value="InterPro"/>
</dbReference>
<keyword evidence="9" id="KW-1185">Reference proteome</keyword>
<evidence type="ECO:0000256" key="2">
    <source>
        <dbReference type="ARBA" id="ARBA00007441"/>
    </source>
</evidence>
<keyword evidence="4 8" id="KW-0032">Aminotransferase</keyword>
<comment type="caution">
    <text evidence="8">The sequence shown here is derived from an EMBL/GenBank/DDBJ whole genome shotgun (WGS) entry which is preliminary data.</text>
</comment>
<dbReference type="InterPro" id="IPR015424">
    <property type="entry name" value="PyrdxlP-dep_Trfase"/>
</dbReference>
<dbReference type="CDD" id="cd00609">
    <property type="entry name" value="AAT_like"/>
    <property type="match status" value="1"/>
</dbReference>
<dbReference type="Proteomes" id="UP000799092">
    <property type="component" value="Unassembled WGS sequence"/>
</dbReference>
<dbReference type="SUPFAM" id="SSF53383">
    <property type="entry name" value="PLP-dependent transferases"/>
    <property type="match status" value="1"/>
</dbReference>
<dbReference type="PANTHER" id="PTHR42790:SF19">
    <property type="entry name" value="KYNURENINE_ALPHA-AMINOADIPATE AMINOTRANSFERASE, MITOCHONDRIAL"/>
    <property type="match status" value="1"/>
</dbReference>
<dbReference type="FunFam" id="3.40.640.10:FF:000053">
    <property type="entry name" value="Aminotransferase, class I"/>
    <property type="match status" value="1"/>
</dbReference>